<organism evidence="8 9">
    <name type="scientific">Evansella caseinilytica</name>
    <dbReference type="NCBI Taxonomy" id="1503961"/>
    <lineage>
        <taxon>Bacteria</taxon>
        <taxon>Bacillati</taxon>
        <taxon>Bacillota</taxon>
        <taxon>Bacilli</taxon>
        <taxon>Bacillales</taxon>
        <taxon>Bacillaceae</taxon>
        <taxon>Evansella</taxon>
    </lineage>
</organism>
<feature type="domain" description="Chorismate-utilising enzyme C-terminal" evidence="7">
    <location>
        <begin position="128"/>
        <end position="387"/>
    </location>
</feature>
<feature type="compositionally biased region" description="Basic and acidic residues" evidence="6">
    <location>
        <begin position="224"/>
        <end position="233"/>
    </location>
</feature>
<sequence>MQVKTVKSVKAEQLLDEYKVGSSFFFASPSRTLSAEGIFATIERDGVHGEKTELIRRVKAALKQASQAGAAGNPLVVGAMPFDIQDSIHLFVPETVHWAGPLPFEQLQRERERSCLGEYEIAPVPAPKAYEYAVEQGLKEIASGSLEKIVLSRSLHLSTGGAIDVPRILRNLAGNNEKGYTFAVDVRHHRQDSQKTLLGASPELLVSRDGQQVTANPLAGSVPRSKDPEEDGRRAAALLASEKDRHEHAVVVEAVAQSLRPFCRTLTIPDEPSLVQTETMWHLSTVLNGELADPSVDSLTLALALHPTPAVCGTPTALAKKTIQELEPFHRGFFTGMVGWSDSQGNGEWIVTIRCAEAEARLIKLFAGAGIVAGSAPEKELAETSAKFRTMLQAMGLNDE</sequence>
<dbReference type="SUPFAM" id="SSF56322">
    <property type="entry name" value="ADC synthase"/>
    <property type="match status" value="1"/>
</dbReference>
<dbReference type="EC" id="5.4.4.2" evidence="3"/>
<evidence type="ECO:0000256" key="1">
    <source>
        <dbReference type="ARBA" id="ARBA00000799"/>
    </source>
</evidence>
<dbReference type="PANTHER" id="PTHR42839">
    <property type="entry name" value="ISOCHORISMATE SYNTHASE ENTC"/>
    <property type="match status" value="1"/>
</dbReference>
<reference evidence="9" key="1">
    <citation type="submission" date="2016-10" db="EMBL/GenBank/DDBJ databases">
        <authorList>
            <person name="Varghese N."/>
            <person name="Submissions S."/>
        </authorList>
    </citation>
    <scope>NUCLEOTIDE SEQUENCE [LARGE SCALE GENOMIC DNA]</scope>
    <source>
        <strain evidence="9">SP</strain>
    </source>
</reference>
<keyword evidence="9" id="KW-1185">Reference proteome</keyword>
<evidence type="ECO:0000313" key="9">
    <source>
        <dbReference type="Proteomes" id="UP000198935"/>
    </source>
</evidence>
<comment type="catalytic activity">
    <reaction evidence="1">
        <text>chorismate = isochorismate</text>
        <dbReference type="Rhea" id="RHEA:18985"/>
        <dbReference type="ChEBI" id="CHEBI:29748"/>
        <dbReference type="ChEBI" id="CHEBI:29780"/>
        <dbReference type="EC" id="5.4.4.2"/>
    </reaction>
</comment>
<evidence type="ECO:0000256" key="6">
    <source>
        <dbReference type="SAM" id="MobiDB-lite"/>
    </source>
</evidence>
<dbReference type="PANTHER" id="PTHR42839:SF2">
    <property type="entry name" value="ISOCHORISMATE SYNTHASE ENTC"/>
    <property type="match status" value="1"/>
</dbReference>
<dbReference type="InterPro" id="IPR004561">
    <property type="entry name" value="IsoChor_synthase"/>
</dbReference>
<evidence type="ECO:0000256" key="3">
    <source>
        <dbReference type="ARBA" id="ARBA00012824"/>
    </source>
</evidence>
<dbReference type="InterPro" id="IPR015890">
    <property type="entry name" value="Chorismate_C"/>
</dbReference>
<evidence type="ECO:0000256" key="5">
    <source>
        <dbReference type="ARBA" id="ARBA00041564"/>
    </source>
</evidence>
<dbReference type="STRING" id="1503961.SAMN05421736_11213"/>
<dbReference type="AlphaFoldDB" id="A0A1H3SU67"/>
<dbReference type="GO" id="GO:0008909">
    <property type="term" value="F:isochorismate synthase activity"/>
    <property type="evidence" value="ECO:0007669"/>
    <property type="project" value="UniProtKB-EC"/>
</dbReference>
<accession>A0A1H3SU67</accession>
<name>A0A1H3SU67_9BACI</name>
<dbReference type="EMBL" id="FNPI01000012">
    <property type="protein sequence ID" value="SDZ41075.1"/>
    <property type="molecule type" value="Genomic_DNA"/>
</dbReference>
<dbReference type="Proteomes" id="UP000198935">
    <property type="component" value="Unassembled WGS sequence"/>
</dbReference>
<proteinExistence type="inferred from homology"/>
<feature type="region of interest" description="Disordered" evidence="6">
    <location>
        <begin position="209"/>
        <end position="233"/>
    </location>
</feature>
<comment type="similarity">
    <text evidence="2">Belongs to the isochorismate synthase family.</text>
</comment>
<protein>
    <recommendedName>
        <fullName evidence="3">isochorismate synthase</fullName>
        <ecNumber evidence="3">5.4.4.2</ecNumber>
    </recommendedName>
    <alternativeName>
        <fullName evidence="5">Isochorismate mutase</fullName>
    </alternativeName>
</protein>
<dbReference type="InterPro" id="IPR005801">
    <property type="entry name" value="ADC_synthase"/>
</dbReference>
<evidence type="ECO:0000313" key="8">
    <source>
        <dbReference type="EMBL" id="SDZ41075.1"/>
    </source>
</evidence>
<evidence type="ECO:0000256" key="4">
    <source>
        <dbReference type="ARBA" id="ARBA00023235"/>
    </source>
</evidence>
<dbReference type="Gene3D" id="3.60.120.10">
    <property type="entry name" value="Anthranilate synthase"/>
    <property type="match status" value="1"/>
</dbReference>
<evidence type="ECO:0000256" key="2">
    <source>
        <dbReference type="ARBA" id="ARBA00005297"/>
    </source>
</evidence>
<dbReference type="GO" id="GO:0009697">
    <property type="term" value="P:salicylic acid biosynthetic process"/>
    <property type="evidence" value="ECO:0007669"/>
    <property type="project" value="TreeGrafter"/>
</dbReference>
<evidence type="ECO:0000259" key="7">
    <source>
        <dbReference type="Pfam" id="PF00425"/>
    </source>
</evidence>
<gene>
    <name evidence="8" type="ORF">SAMN05421736_11213</name>
</gene>
<dbReference type="NCBIfam" id="NF005380">
    <property type="entry name" value="PRK06923.1"/>
    <property type="match status" value="1"/>
</dbReference>
<dbReference type="OrthoDB" id="9803598at2"/>
<dbReference type="NCBIfam" id="TIGR00543">
    <property type="entry name" value="isochor_syn"/>
    <property type="match status" value="1"/>
</dbReference>
<dbReference type="Pfam" id="PF00425">
    <property type="entry name" value="Chorismate_bind"/>
    <property type="match status" value="1"/>
</dbReference>
<keyword evidence="4" id="KW-0413">Isomerase</keyword>